<keyword evidence="1" id="KW-1133">Transmembrane helix</keyword>
<feature type="transmembrane region" description="Helical" evidence="1">
    <location>
        <begin position="7"/>
        <end position="24"/>
    </location>
</feature>
<evidence type="ECO:0000313" key="3">
    <source>
        <dbReference type="Proteomes" id="UP001168694"/>
    </source>
</evidence>
<dbReference type="Proteomes" id="UP001168694">
    <property type="component" value="Unassembled WGS sequence"/>
</dbReference>
<evidence type="ECO:0000256" key="1">
    <source>
        <dbReference type="SAM" id="Phobius"/>
    </source>
</evidence>
<keyword evidence="3" id="KW-1185">Reference proteome</keyword>
<dbReference type="RefSeq" id="WP_290397958.1">
    <property type="nucleotide sequence ID" value="NZ_JAUHLN010000001.1"/>
</dbReference>
<sequence>MGKRQPFIIFLATIVTGLYVGFQVNDALNAKYAQPASVSKYLEQEEKPYDSASRHREARIKMKKEIESAFDTYMSYNFGSVNRYHDVLDTEAIIAKEESFFIIQSKKAAYDQQVKSFFNVSLEHFRGTESGSRVNQVWLVDRDFTVLEKYRVDD</sequence>
<protein>
    <submittedName>
        <fullName evidence="2">Uncharacterized protein</fullName>
    </submittedName>
</protein>
<organism evidence="2 3">
    <name type="scientific">Fictibacillus terranigra</name>
    <dbReference type="NCBI Taxonomy" id="3058424"/>
    <lineage>
        <taxon>Bacteria</taxon>
        <taxon>Bacillati</taxon>
        <taxon>Bacillota</taxon>
        <taxon>Bacilli</taxon>
        <taxon>Bacillales</taxon>
        <taxon>Fictibacillaceae</taxon>
        <taxon>Fictibacillus</taxon>
    </lineage>
</organism>
<evidence type="ECO:0000313" key="2">
    <source>
        <dbReference type="EMBL" id="MDN4071801.1"/>
    </source>
</evidence>
<keyword evidence="1" id="KW-0472">Membrane</keyword>
<comment type="caution">
    <text evidence="2">The sequence shown here is derived from an EMBL/GenBank/DDBJ whole genome shotgun (WGS) entry which is preliminary data.</text>
</comment>
<reference evidence="2" key="1">
    <citation type="submission" date="2023-06" db="EMBL/GenBank/DDBJ databases">
        <title>Draft Genome Sequences of Representative Paenibacillus Polymyxa, Bacillus cereus, Fictibacillus sp., and Brevibacillus agri Strains Isolated from Amazonian Dark Earth.</title>
        <authorList>
            <person name="Pellegrinetti T.A."/>
            <person name="Cunha I.C.M."/>
            <person name="Chaves M.G."/>
            <person name="Freitas A.S."/>
            <person name="Silva A.V.R."/>
            <person name="Tsai S.M."/>
            <person name="Mendes L.W."/>
        </authorList>
    </citation>
    <scope>NUCLEOTIDE SEQUENCE</scope>
    <source>
        <strain evidence="2">CENA-BCM004</strain>
    </source>
</reference>
<keyword evidence="1" id="KW-0812">Transmembrane</keyword>
<name>A0ABT8E1P9_9BACL</name>
<dbReference type="EMBL" id="JAUHLN010000001">
    <property type="protein sequence ID" value="MDN4071801.1"/>
    <property type="molecule type" value="Genomic_DNA"/>
</dbReference>
<gene>
    <name evidence="2" type="ORF">QYF49_01995</name>
</gene>
<proteinExistence type="predicted"/>
<accession>A0ABT8E1P9</accession>